<dbReference type="EMBL" id="ML976098">
    <property type="protein sequence ID" value="KAF1938688.1"/>
    <property type="molecule type" value="Genomic_DNA"/>
</dbReference>
<dbReference type="AlphaFoldDB" id="A0A6A5SGH7"/>
<organism evidence="8 9">
    <name type="scientific">Clathrospora elynae</name>
    <dbReference type="NCBI Taxonomy" id="706981"/>
    <lineage>
        <taxon>Eukaryota</taxon>
        <taxon>Fungi</taxon>
        <taxon>Dikarya</taxon>
        <taxon>Ascomycota</taxon>
        <taxon>Pezizomycotina</taxon>
        <taxon>Dothideomycetes</taxon>
        <taxon>Pleosporomycetidae</taxon>
        <taxon>Pleosporales</taxon>
        <taxon>Diademaceae</taxon>
        <taxon>Clathrospora</taxon>
    </lineage>
</organism>
<dbReference type="Gene3D" id="1.10.510.10">
    <property type="entry name" value="Transferase(Phosphotransferase) domain 1"/>
    <property type="match status" value="1"/>
</dbReference>
<evidence type="ECO:0000313" key="9">
    <source>
        <dbReference type="Proteomes" id="UP000800038"/>
    </source>
</evidence>
<accession>A0A6A5SGH7</accession>
<dbReference type="Pfam" id="PF00069">
    <property type="entry name" value="Pkinase"/>
    <property type="match status" value="1"/>
</dbReference>
<dbReference type="PROSITE" id="PS00108">
    <property type="entry name" value="PROTEIN_KINASE_ST"/>
    <property type="match status" value="1"/>
</dbReference>
<dbReference type="InterPro" id="IPR000719">
    <property type="entry name" value="Prot_kinase_dom"/>
</dbReference>
<name>A0A6A5SGH7_9PLEO</name>
<dbReference type="PROSITE" id="PS50011">
    <property type="entry name" value="PROTEIN_KINASE_DOM"/>
    <property type="match status" value="1"/>
</dbReference>
<keyword evidence="2" id="KW-0723">Serine/threonine-protein kinase</keyword>
<evidence type="ECO:0000256" key="4">
    <source>
        <dbReference type="ARBA" id="ARBA00022741"/>
    </source>
</evidence>
<keyword evidence="5 8" id="KW-0418">Kinase</keyword>
<feature type="domain" description="Protein kinase" evidence="7">
    <location>
        <begin position="68"/>
        <end position="273"/>
    </location>
</feature>
<dbReference type="InterPro" id="IPR011009">
    <property type="entry name" value="Kinase-like_dom_sf"/>
</dbReference>
<gene>
    <name evidence="8" type="ORF">EJ02DRAFT_353978</name>
</gene>
<dbReference type="GO" id="GO:0004674">
    <property type="term" value="F:protein serine/threonine kinase activity"/>
    <property type="evidence" value="ECO:0007669"/>
    <property type="project" value="UniProtKB-KW"/>
</dbReference>
<evidence type="ECO:0000256" key="6">
    <source>
        <dbReference type="ARBA" id="ARBA00022840"/>
    </source>
</evidence>
<comment type="similarity">
    <text evidence="1">Belongs to the protein kinase superfamily. STE Ser/Thr protein kinase family. MAP kinase kinase kinase subfamily.</text>
</comment>
<evidence type="ECO:0000256" key="3">
    <source>
        <dbReference type="ARBA" id="ARBA00022679"/>
    </source>
</evidence>
<evidence type="ECO:0000256" key="1">
    <source>
        <dbReference type="ARBA" id="ARBA00006529"/>
    </source>
</evidence>
<dbReference type="CDD" id="cd00180">
    <property type="entry name" value="PKc"/>
    <property type="match status" value="1"/>
</dbReference>
<keyword evidence="9" id="KW-1185">Reference proteome</keyword>
<protein>
    <submittedName>
        <fullName evidence="8">Kinase-like protein</fullName>
    </submittedName>
</protein>
<keyword evidence="3" id="KW-0808">Transferase</keyword>
<reference evidence="8" key="1">
    <citation type="journal article" date="2020" name="Stud. Mycol.">
        <title>101 Dothideomycetes genomes: a test case for predicting lifestyles and emergence of pathogens.</title>
        <authorList>
            <person name="Haridas S."/>
            <person name="Albert R."/>
            <person name="Binder M."/>
            <person name="Bloem J."/>
            <person name="Labutti K."/>
            <person name="Salamov A."/>
            <person name="Andreopoulos B."/>
            <person name="Baker S."/>
            <person name="Barry K."/>
            <person name="Bills G."/>
            <person name="Bluhm B."/>
            <person name="Cannon C."/>
            <person name="Castanera R."/>
            <person name="Culley D."/>
            <person name="Daum C."/>
            <person name="Ezra D."/>
            <person name="Gonzalez J."/>
            <person name="Henrissat B."/>
            <person name="Kuo A."/>
            <person name="Liang C."/>
            <person name="Lipzen A."/>
            <person name="Lutzoni F."/>
            <person name="Magnuson J."/>
            <person name="Mondo S."/>
            <person name="Nolan M."/>
            <person name="Ohm R."/>
            <person name="Pangilinan J."/>
            <person name="Park H.-J."/>
            <person name="Ramirez L."/>
            <person name="Alfaro M."/>
            <person name="Sun H."/>
            <person name="Tritt A."/>
            <person name="Yoshinaga Y."/>
            <person name="Zwiers L.-H."/>
            <person name="Turgeon B."/>
            <person name="Goodwin S."/>
            <person name="Spatafora J."/>
            <person name="Crous P."/>
            <person name="Grigoriev I."/>
        </authorList>
    </citation>
    <scope>NUCLEOTIDE SEQUENCE</scope>
    <source>
        <strain evidence="8">CBS 161.51</strain>
    </source>
</reference>
<keyword evidence="6" id="KW-0067">ATP-binding</keyword>
<dbReference type="PANTHER" id="PTHR11584:SF369">
    <property type="entry name" value="MITOGEN-ACTIVATED PROTEIN KINASE KINASE KINASE 19-RELATED"/>
    <property type="match status" value="1"/>
</dbReference>
<dbReference type="SUPFAM" id="SSF56112">
    <property type="entry name" value="Protein kinase-like (PK-like)"/>
    <property type="match status" value="1"/>
</dbReference>
<keyword evidence="4" id="KW-0547">Nucleotide-binding</keyword>
<proteinExistence type="inferred from homology"/>
<evidence type="ECO:0000313" key="8">
    <source>
        <dbReference type="EMBL" id="KAF1938688.1"/>
    </source>
</evidence>
<dbReference type="InterPro" id="IPR008271">
    <property type="entry name" value="Ser/Thr_kinase_AS"/>
</dbReference>
<feature type="non-terminal residue" evidence="8">
    <location>
        <position position="273"/>
    </location>
</feature>
<dbReference type="GO" id="GO:0005524">
    <property type="term" value="F:ATP binding"/>
    <property type="evidence" value="ECO:0007669"/>
    <property type="project" value="UniProtKB-KW"/>
</dbReference>
<dbReference type="SMART" id="SM00220">
    <property type="entry name" value="S_TKc"/>
    <property type="match status" value="1"/>
</dbReference>
<dbReference type="Proteomes" id="UP000800038">
    <property type="component" value="Unassembled WGS sequence"/>
</dbReference>
<dbReference type="PANTHER" id="PTHR11584">
    <property type="entry name" value="SERINE/THREONINE PROTEIN KINASE"/>
    <property type="match status" value="1"/>
</dbReference>
<dbReference type="OrthoDB" id="4062651at2759"/>
<evidence type="ECO:0000256" key="5">
    <source>
        <dbReference type="ARBA" id="ARBA00022777"/>
    </source>
</evidence>
<sequence>MDSFVALKRTDAFLPYSDRNLPDAIQGADIRARFLGLQKLVLSGQKLNVLEKEGGAHFSFHTSADDYFTSLNLLGQGGTGKVDHVFGTFTLKHFARKRIHQGISALRDQKALSVFLNELEIFKKASHRHLAKMVSSYTDPTYVGIIMRPVADEDLKSYLKKRPESDVDRNARKQCIRTFFGCLTKALEYLHANRIHHKDIKPQNILVKNAEIYLTDFGTAKAHGETSRSTSTGRVIEWTPRYGAPEIANQNAHGKPSDIWSMGCVFLEMATVL</sequence>
<evidence type="ECO:0000256" key="2">
    <source>
        <dbReference type="ARBA" id="ARBA00022527"/>
    </source>
</evidence>
<evidence type="ECO:0000259" key="7">
    <source>
        <dbReference type="PROSITE" id="PS50011"/>
    </source>
</evidence>